<evidence type="ECO:0000256" key="3">
    <source>
        <dbReference type="ARBA" id="ARBA00023110"/>
    </source>
</evidence>
<sequence>MKLLTLLLCLVALQVQAQEGPPAAQVNGVAISQMRLERYFTDYLQAQGRALTSIRNPSVYKRLREQALNDLIDKELLWQEAQRQGIKISDSEVDAQIDQLRQALGTGKSFEQRLADAGFDSDSFADYTRHELAAQQVFMQASQVPEPDTAEVRAFYLANANSLQQAQNQSATTSVEDEQGLELARRLLIDQQQSQARHALLQRLRDAGQVQRLD</sequence>
<organism evidence="5 6">
    <name type="scientific">Pseudomonas alkylphenolica</name>
    <dbReference type="NCBI Taxonomy" id="237609"/>
    <lineage>
        <taxon>Bacteria</taxon>
        <taxon>Pseudomonadati</taxon>
        <taxon>Pseudomonadota</taxon>
        <taxon>Gammaproteobacteria</taxon>
        <taxon>Pseudomonadales</taxon>
        <taxon>Pseudomonadaceae</taxon>
        <taxon>Pseudomonas</taxon>
    </lineage>
</organism>
<evidence type="ECO:0000256" key="1">
    <source>
        <dbReference type="ARBA" id="ARBA00000971"/>
    </source>
</evidence>
<evidence type="ECO:0000313" key="5">
    <source>
        <dbReference type="EMBL" id="AIL61941.1"/>
    </source>
</evidence>
<dbReference type="EMBL" id="CP009048">
    <property type="protein sequence ID" value="AIL61941.1"/>
    <property type="molecule type" value="Genomic_DNA"/>
</dbReference>
<keyword evidence="4" id="KW-0732">Signal</keyword>
<dbReference type="HOGENOM" id="CLU_1293418_0_0_6"/>
<dbReference type="PANTHER" id="PTHR47245:SF2">
    <property type="entry name" value="PEPTIDYL-PROLYL CIS-TRANS ISOMERASE HP_0175-RELATED"/>
    <property type="match status" value="1"/>
</dbReference>
<evidence type="ECO:0000256" key="4">
    <source>
        <dbReference type="SAM" id="SignalP"/>
    </source>
</evidence>
<proteinExistence type="predicted"/>
<dbReference type="Pfam" id="PF13624">
    <property type="entry name" value="SurA_N_3"/>
    <property type="match status" value="1"/>
</dbReference>
<comment type="catalytic activity">
    <reaction evidence="1">
        <text>[protein]-peptidylproline (omega=180) = [protein]-peptidylproline (omega=0)</text>
        <dbReference type="Rhea" id="RHEA:16237"/>
        <dbReference type="Rhea" id="RHEA-COMP:10747"/>
        <dbReference type="Rhea" id="RHEA-COMP:10748"/>
        <dbReference type="ChEBI" id="CHEBI:83833"/>
        <dbReference type="ChEBI" id="CHEBI:83834"/>
        <dbReference type="EC" id="5.2.1.8"/>
    </reaction>
</comment>
<dbReference type="eggNOG" id="COG0760">
    <property type="taxonomic scope" value="Bacteria"/>
</dbReference>
<dbReference type="OrthoDB" id="7026509at2"/>
<dbReference type="PANTHER" id="PTHR47245">
    <property type="entry name" value="PEPTIDYLPROLYL ISOMERASE"/>
    <property type="match status" value="1"/>
</dbReference>
<protein>
    <recommendedName>
        <fullName evidence="2">peptidylprolyl isomerase</fullName>
        <ecNumber evidence="2">5.2.1.8</ecNumber>
    </recommendedName>
</protein>
<feature type="signal peptide" evidence="4">
    <location>
        <begin position="1"/>
        <end position="17"/>
    </location>
</feature>
<dbReference type="SUPFAM" id="SSF109998">
    <property type="entry name" value="Triger factor/SurA peptide-binding domain-like"/>
    <property type="match status" value="1"/>
</dbReference>
<feature type="chain" id="PRO_5001718342" description="peptidylprolyl isomerase" evidence="4">
    <location>
        <begin position="18"/>
        <end position="214"/>
    </location>
</feature>
<dbReference type="InterPro" id="IPR050245">
    <property type="entry name" value="PrsA_foldase"/>
</dbReference>
<accession>A0A077FFE3</accession>
<dbReference type="EC" id="5.2.1.8" evidence="2"/>
<dbReference type="GO" id="GO:0003755">
    <property type="term" value="F:peptidyl-prolyl cis-trans isomerase activity"/>
    <property type="evidence" value="ECO:0007669"/>
    <property type="project" value="UniProtKB-KW"/>
</dbReference>
<evidence type="ECO:0000313" key="6">
    <source>
        <dbReference type="Proteomes" id="UP000028931"/>
    </source>
</evidence>
<dbReference type="Proteomes" id="UP000028931">
    <property type="component" value="Chromosome"/>
</dbReference>
<dbReference type="InterPro" id="IPR027304">
    <property type="entry name" value="Trigger_fact/SurA_dom_sf"/>
</dbReference>
<gene>
    <name evidence="5" type="ORF">PSAKL28_27490</name>
</gene>
<keyword evidence="3" id="KW-0697">Rotamase</keyword>
<dbReference type="KEGG" id="palk:PSAKL28_27490"/>
<dbReference type="Gene3D" id="1.10.4030.10">
    <property type="entry name" value="Porin chaperone SurA, peptide-binding domain"/>
    <property type="match status" value="1"/>
</dbReference>
<dbReference type="RefSeq" id="WP_038611342.1">
    <property type="nucleotide sequence ID" value="NZ_CP009048.1"/>
</dbReference>
<dbReference type="AlphaFoldDB" id="A0A077FFE3"/>
<keyword evidence="3" id="KW-0413">Isomerase</keyword>
<reference evidence="5 6" key="1">
    <citation type="submission" date="2014-07" db="EMBL/GenBank/DDBJ databases">
        <authorList>
            <person name="Lee K."/>
            <person name="Lim J.Y."/>
            <person name="Hwang I."/>
        </authorList>
    </citation>
    <scope>NUCLEOTIDE SEQUENCE [LARGE SCALE GENOMIC DNA]</scope>
    <source>
        <strain evidence="5 6">KL28</strain>
    </source>
</reference>
<name>A0A077FFE3_9PSED</name>
<evidence type="ECO:0000256" key="2">
    <source>
        <dbReference type="ARBA" id="ARBA00013194"/>
    </source>
</evidence>